<dbReference type="GO" id="GO:0046166">
    <property type="term" value="P:glyceraldehyde-3-phosphate biosynthetic process"/>
    <property type="evidence" value="ECO:0007669"/>
    <property type="project" value="TreeGrafter"/>
</dbReference>
<comment type="subunit">
    <text evidence="2">Homodimer.</text>
</comment>
<dbReference type="GO" id="GO:0006096">
    <property type="term" value="P:glycolytic process"/>
    <property type="evidence" value="ECO:0007669"/>
    <property type="project" value="TreeGrafter"/>
</dbReference>
<dbReference type="InterPro" id="IPR013785">
    <property type="entry name" value="Aldolase_TIM"/>
</dbReference>
<dbReference type="Pfam" id="PF00121">
    <property type="entry name" value="TIM"/>
    <property type="match status" value="1"/>
</dbReference>
<dbReference type="SUPFAM" id="SSF54534">
    <property type="entry name" value="FKBP-like"/>
    <property type="match status" value="1"/>
</dbReference>
<dbReference type="Gene3D" id="3.20.20.70">
    <property type="entry name" value="Aldolase class I"/>
    <property type="match status" value="1"/>
</dbReference>
<protein>
    <recommendedName>
        <fullName evidence="7">Triosephosphate isomerase</fullName>
    </recommendedName>
</protein>
<comment type="similarity">
    <text evidence="1">Belongs to the triosephosphate isomerase family.</text>
</comment>
<dbReference type="SUPFAM" id="SSF51351">
    <property type="entry name" value="Triosephosphate isomerase (TIM)"/>
    <property type="match status" value="1"/>
</dbReference>
<dbReference type="GO" id="GO:0004807">
    <property type="term" value="F:triose-phosphate isomerase activity"/>
    <property type="evidence" value="ECO:0007669"/>
    <property type="project" value="InterPro"/>
</dbReference>
<dbReference type="GO" id="GO:0019563">
    <property type="term" value="P:glycerol catabolic process"/>
    <property type="evidence" value="ECO:0007669"/>
    <property type="project" value="TreeGrafter"/>
</dbReference>
<name>A0A9D5CKN2_9LILI</name>
<dbReference type="PANTHER" id="PTHR21139:SF37">
    <property type="entry name" value="OS01G0841600 PROTEIN"/>
    <property type="match status" value="1"/>
</dbReference>
<dbReference type="Proteomes" id="UP001085076">
    <property type="component" value="Miscellaneous, Linkage group lg04"/>
</dbReference>
<comment type="pathway">
    <text evidence="4">Carbohydrate biosynthesis.</text>
</comment>
<dbReference type="GO" id="GO:0006094">
    <property type="term" value="P:gluconeogenesis"/>
    <property type="evidence" value="ECO:0007669"/>
    <property type="project" value="TreeGrafter"/>
</dbReference>
<dbReference type="AlphaFoldDB" id="A0A9D5CKN2"/>
<reference evidence="5" key="2">
    <citation type="journal article" date="2022" name="Hortic Res">
        <title>The genome of Dioscorea zingiberensis sheds light on the biosynthesis, origin and evolution of the medicinally important diosgenin saponins.</title>
        <authorList>
            <person name="Li Y."/>
            <person name="Tan C."/>
            <person name="Li Z."/>
            <person name="Guo J."/>
            <person name="Li S."/>
            <person name="Chen X."/>
            <person name="Wang C."/>
            <person name="Dai X."/>
            <person name="Yang H."/>
            <person name="Song W."/>
            <person name="Hou L."/>
            <person name="Xu J."/>
            <person name="Tong Z."/>
            <person name="Xu A."/>
            <person name="Yuan X."/>
            <person name="Wang W."/>
            <person name="Yang Q."/>
            <person name="Chen L."/>
            <person name="Sun Z."/>
            <person name="Wang K."/>
            <person name="Pan B."/>
            <person name="Chen J."/>
            <person name="Bao Y."/>
            <person name="Liu F."/>
            <person name="Qi X."/>
            <person name="Gang D.R."/>
            <person name="Wen J."/>
            <person name="Li J."/>
        </authorList>
    </citation>
    <scope>NUCLEOTIDE SEQUENCE</scope>
    <source>
        <strain evidence="5">Dzin_1.0</strain>
    </source>
</reference>
<evidence type="ECO:0000256" key="4">
    <source>
        <dbReference type="ARBA" id="ARBA00024331"/>
    </source>
</evidence>
<dbReference type="OrthoDB" id="1690066at2759"/>
<dbReference type="EMBL" id="JAGGNH010000004">
    <property type="protein sequence ID" value="KAJ0975148.1"/>
    <property type="molecule type" value="Genomic_DNA"/>
</dbReference>
<organism evidence="5 6">
    <name type="scientific">Dioscorea zingiberensis</name>
    <dbReference type="NCBI Taxonomy" id="325984"/>
    <lineage>
        <taxon>Eukaryota</taxon>
        <taxon>Viridiplantae</taxon>
        <taxon>Streptophyta</taxon>
        <taxon>Embryophyta</taxon>
        <taxon>Tracheophyta</taxon>
        <taxon>Spermatophyta</taxon>
        <taxon>Magnoliopsida</taxon>
        <taxon>Liliopsida</taxon>
        <taxon>Dioscoreales</taxon>
        <taxon>Dioscoreaceae</taxon>
        <taxon>Dioscorea</taxon>
    </lineage>
</organism>
<keyword evidence="6" id="KW-1185">Reference proteome</keyword>
<gene>
    <name evidence="5" type="ORF">J5N97_017113</name>
</gene>
<evidence type="ECO:0000256" key="2">
    <source>
        <dbReference type="ARBA" id="ARBA00011738"/>
    </source>
</evidence>
<dbReference type="PANTHER" id="PTHR21139">
    <property type="entry name" value="TRIOSEPHOSPHATE ISOMERASE"/>
    <property type="match status" value="1"/>
</dbReference>
<sequence>MTLGGKLILASTDEPYCFTFGKSEVPKGLEIAIGTTTQGEKATILVNSSEDVVEVVVGPPYVFLPLVKTLLRSDFNVAAQNCWVRKGGAFTGEISAEMLVNLNIPWVILGHSESRQLLGMELL</sequence>
<keyword evidence="3" id="KW-0413">Isomerase</keyword>
<dbReference type="GO" id="GO:0005829">
    <property type="term" value="C:cytosol"/>
    <property type="evidence" value="ECO:0007669"/>
    <property type="project" value="TreeGrafter"/>
</dbReference>
<proteinExistence type="inferred from homology"/>
<dbReference type="InterPro" id="IPR035990">
    <property type="entry name" value="TIM_sf"/>
</dbReference>
<reference evidence="5" key="1">
    <citation type="submission" date="2021-03" db="EMBL/GenBank/DDBJ databases">
        <authorList>
            <person name="Li Z."/>
            <person name="Yang C."/>
        </authorList>
    </citation>
    <scope>NUCLEOTIDE SEQUENCE</scope>
    <source>
        <strain evidence="5">Dzin_1.0</strain>
        <tissue evidence="5">Leaf</tissue>
    </source>
</reference>
<dbReference type="GO" id="GO:0003755">
    <property type="term" value="F:peptidyl-prolyl cis-trans isomerase activity"/>
    <property type="evidence" value="ECO:0007669"/>
    <property type="project" value="InterPro"/>
</dbReference>
<evidence type="ECO:0000313" key="5">
    <source>
        <dbReference type="EMBL" id="KAJ0975148.1"/>
    </source>
</evidence>
<dbReference type="PROSITE" id="PS51440">
    <property type="entry name" value="TIM_2"/>
    <property type="match status" value="1"/>
</dbReference>
<accession>A0A9D5CKN2</accession>
<dbReference type="InterPro" id="IPR000652">
    <property type="entry name" value="Triosephosphate_isomerase"/>
</dbReference>
<evidence type="ECO:0000256" key="1">
    <source>
        <dbReference type="ARBA" id="ARBA00007422"/>
    </source>
</evidence>
<evidence type="ECO:0000313" key="6">
    <source>
        <dbReference type="Proteomes" id="UP001085076"/>
    </source>
</evidence>
<comment type="caution">
    <text evidence="5">The sequence shown here is derived from an EMBL/GenBank/DDBJ whole genome shotgun (WGS) entry which is preliminary data.</text>
</comment>
<evidence type="ECO:0008006" key="7">
    <source>
        <dbReference type="Google" id="ProtNLM"/>
    </source>
</evidence>
<evidence type="ECO:0000256" key="3">
    <source>
        <dbReference type="ARBA" id="ARBA00023235"/>
    </source>
</evidence>